<evidence type="ECO:0000256" key="1">
    <source>
        <dbReference type="SAM" id="SignalP"/>
    </source>
</evidence>
<feature type="chain" id="PRO_5013064937" evidence="1">
    <location>
        <begin position="30"/>
        <end position="249"/>
    </location>
</feature>
<sequence length="249" mass="27835">MFKFTKRIVSLCLILSCFMSIFNPNIVKASEISSITVKESIGGRSDIVFLEGLPGDAHLVYTYKEDGKEYKVIEDADTEFENVDSIIYILDSDGNYLQEEILELTTQFNGDLVLERTESNGKVSVQNVYAPKQINLSTLTSDGTTGEWVTTYRDGNTYIKNYTITAIIAALSAAAAGTFGAPAAAALGSIAATYFERNATYTYFREIYNYMLSSYSAFIIVRETCHTSYYSDSSHANYIGYTYWEYDGR</sequence>
<accession>A0A1M6CP30</accession>
<evidence type="ECO:0000313" key="3">
    <source>
        <dbReference type="Proteomes" id="UP000184342"/>
    </source>
</evidence>
<organism evidence="2 3">
    <name type="scientific">Parasporobacterium paucivorans DSM 15970</name>
    <dbReference type="NCBI Taxonomy" id="1122934"/>
    <lineage>
        <taxon>Bacteria</taxon>
        <taxon>Bacillati</taxon>
        <taxon>Bacillota</taxon>
        <taxon>Clostridia</taxon>
        <taxon>Lachnospirales</taxon>
        <taxon>Lachnospiraceae</taxon>
        <taxon>Parasporobacterium</taxon>
    </lineage>
</organism>
<protein>
    <submittedName>
        <fullName evidence="2">Uncharacterized protein</fullName>
    </submittedName>
</protein>
<dbReference type="OrthoDB" id="9976931at2"/>
<evidence type="ECO:0000313" key="2">
    <source>
        <dbReference type="EMBL" id="SHI62534.1"/>
    </source>
</evidence>
<dbReference type="Proteomes" id="UP000184342">
    <property type="component" value="Unassembled WGS sequence"/>
</dbReference>
<dbReference type="AlphaFoldDB" id="A0A1M6CP30"/>
<keyword evidence="3" id="KW-1185">Reference proteome</keyword>
<dbReference type="EMBL" id="FQYT01000005">
    <property type="protein sequence ID" value="SHI62534.1"/>
    <property type="molecule type" value="Genomic_DNA"/>
</dbReference>
<proteinExistence type="predicted"/>
<gene>
    <name evidence="2" type="ORF">SAMN02745691_00549</name>
</gene>
<name>A0A1M6CP30_9FIRM</name>
<feature type="signal peptide" evidence="1">
    <location>
        <begin position="1"/>
        <end position="29"/>
    </location>
</feature>
<keyword evidence="1" id="KW-0732">Signal</keyword>
<reference evidence="2 3" key="1">
    <citation type="submission" date="2016-11" db="EMBL/GenBank/DDBJ databases">
        <authorList>
            <person name="Jaros S."/>
            <person name="Januszkiewicz K."/>
            <person name="Wedrychowicz H."/>
        </authorList>
    </citation>
    <scope>NUCLEOTIDE SEQUENCE [LARGE SCALE GENOMIC DNA]</scope>
    <source>
        <strain evidence="2 3">DSM 15970</strain>
    </source>
</reference>